<dbReference type="Proteomes" id="UP001153709">
    <property type="component" value="Chromosome 9"/>
</dbReference>
<accession>A0A9N9T7C8</accession>
<dbReference type="PANTHER" id="PTHR10492">
    <property type="match status" value="1"/>
</dbReference>
<comment type="cofactor">
    <cofactor evidence="1">
        <name>Mg(2+)</name>
        <dbReference type="ChEBI" id="CHEBI:18420"/>
    </cofactor>
</comment>
<keyword evidence="1" id="KW-0347">Helicase</keyword>
<dbReference type="EC" id="5.6.2.3" evidence="1"/>
<keyword evidence="4" id="KW-1185">Reference proteome</keyword>
<keyword evidence="1" id="KW-0378">Hydrolase</keyword>
<dbReference type="GO" id="GO:0005524">
    <property type="term" value="F:ATP binding"/>
    <property type="evidence" value="ECO:0007669"/>
    <property type="project" value="UniProtKB-KW"/>
</dbReference>
<dbReference type="EMBL" id="OU898284">
    <property type="protein sequence ID" value="CAG9840254.1"/>
    <property type="molecule type" value="Genomic_DNA"/>
</dbReference>
<protein>
    <recommendedName>
        <fullName evidence="1">ATP-dependent DNA helicase</fullName>
        <ecNumber evidence="1">5.6.2.3</ecNumber>
    </recommendedName>
</protein>
<dbReference type="GO" id="GO:0000723">
    <property type="term" value="P:telomere maintenance"/>
    <property type="evidence" value="ECO:0007669"/>
    <property type="project" value="InterPro"/>
</dbReference>
<keyword evidence="1" id="KW-0234">DNA repair</keyword>
<dbReference type="GO" id="GO:0043139">
    <property type="term" value="F:5'-3' DNA helicase activity"/>
    <property type="evidence" value="ECO:0007669"/>
    <property type="project" value="UniProtKB-EC"/>
</dbReference>
<keyword evidence="1" id="KW-0067">ATP-binding</keyword>
<name>A0A9N9T7C8_DIABA</name>
<dbReference type="SUPFAM" id="SSF52540">
    <property type="entry name" value="P-loop containing nucleoside triphosphate hydrolases"/>
    <property type="match status" value="1"/>
</dbReference>
<dbReference type="GO" id="GO:0006281">
    <property type="term" value="P:DNA repair"/>
    <property type="evidence" value="ECO:0007669"/>
    <property type="project" value="UniProtKB-KW"/>
</dbReference>
<organism evidence="3 4">
    <name type="scientific">Diabrotica balteata</name>
    <name type="common">Banded cucumber beetle</name>
    <dbReference type="NCBI Taxonomy" id="107213"/>
    <lineage>
        <taxon>Eukaryota</taxon>
        <taxon>Metazoa</taxon>
        <taxon>Ecdysozoa</taxon>
        <taxon>Arthropoda</taxon>
        <taxon>Hexapoda</taxon>
        <taxon>Insecta</taxon>
        <taxon>Pterygota</taxon>
        <taxon>Neoptera</taxon>
        <taxon>Endopterygota</taxon>
        <taxon>Coleoptera</taxon>
        <taxon>Polyphaga</taxon>
        <taxon>Cucujiformia</taxon>
        <taxon>Chrysomeloidea</taxon>
        <taxon>Chrysomelidae</taxon>
        <taxon>Galerucinae</taxon>
        <taxon>Diabroticina</taxon>
        <taxon>Diabroticites</taxon>
        <taxon>Diabrotica</taxon>
    </lineage>
</organism>
<keyword evidence="1" id="KW-0227">DNA damage</keyword>
<keyword evidence="1" id="KW-0547">Nucleotide-binding</keyword>
<evidence type="ECO:0000313" key="4">
    <source>
        <dbReference type="Proteomes" id="UP001153709"/>
    </source>
</evidence>
<evidence type="ECO:0000259" key="2">
    <source>
        <dbReference type="Pfam" id="PF05970"/>
    </source>
</evidence>
<gene>
    <name evidence="3" type="ORF">DIABBA_LOCUS12912</name>
</gene>
<evidence type="ECO:0000313" key="3">
    <source>
        <dbReference type="EMBL" id="CAG9840254.1"/>
    </source>
</evidence>
<dbReference type="InterPro" id="IPR010285">
    <property type="entry name" value="DNA_helicase_pif1-like_DEAD"/>
</dbReference>
<reference evidence="3" key="1">
    <citation type="submission" date="2022-01" db="EMBL/GenBank/DDBJ databases">
        <authorList>
            <person name="King R."/>
        </authorList>
    </citation>
    <scope>NUCLEOTIDE SEQUENCE</scope>
</reference>
<dbReference type="InterPro" id="IPR027417">
    <property type="entry name" value="P-loop_NTPase"/>
</dbReference>
<dbReference type="PANTHER" id="PTHR10492:SF101">
    <property type="entry name" value="ATP-DEPENDENT DNA HELICASE"/>
    <property type="match status" value="1"/>
</dbReference>
<comment type="similarity">
    <text evidence="1">Belongs to the helicase family.</text>
</comment>
<dbReference type="GO" id="GO:0016787">
    <property type="term" value="F:hydrolase activity"/>
    <property type="evidence" value="ECO:0007669"/>
    <property type="project" value="UniProtKB-KW"/>
</dbReference>
<comment type="catalytic activity">
    <reaction evidence="1">
        <text>ATP + H2O = ADP + phosphate + H(+)</text>
        <dbReference type="Rhea" id="RHEA:13065"/>
        <dbReference type="ChEBI" id="CHEBI:15377"/>
        <dbReference type="ChEBI" id="CHEBI:15378"/>
        <dbReference type="ChEBI" id="CHEBI:30616"/>
        <dbReference type="ChEBI" id="CHEBI:43474"/>
        <dbReference type="ChEBI" id="CHEBI:456216"/>
        <dbReference type="EC" id="5.6.2.3"/>
    </reaction>
</comment>
<proteinExistence type="inferred from homology"/>
<sequence>MVHKHSIDALNRTLKDIKNNDKLFGGTLLVLYGDLRQTLPVIPRSTYADEINACLKSSPLWRNVEKVQLKVNMPVQMLQDPSAETFKQIQLPIRLAFAITVNKSQGQTMSICGLDLSTPCFLHGQLYVACSRVGKPSSLFVLAKDGLTKILFTL</sequence>
<feature type="domain" description="DNA helicase Pif1-like DEAD-box helicase" evidence="2">
    <location>
        <begin position="1"/>
        <end position="78"/>
    </location>
</feature>
<dbReference type="AlphaFoldDB" id="A0A9N9T7C8"/>
<dbReference type="OrthoDB" id="272985at2759"/>
<dbReference type="Pfam" id="PF05970">
    <property type="entry name" value="PIF1"/>
    <property type="match status" value="1"/>
</dbReference>
<dbReference type="GO" id="GO:0006310">
    <property type="term" value="P:DNA recombination"/>
    <property type="evidence" value="ECO:0007669"/>
    <property type="project" value="UniProtKB-KW"/>
</dbReference>
<evidence type="ECO:0000256" key="1">
    <source>
        <dbReference type="RuleBase" id="RU363044"/>
    </source>
</evidence>
<keyword evidence="1" id="KW-0233">DNA recombination</keyword>